<dbReference type="CDD" id="cd00829">
    <property type="entry name" value="SCP-x_thiolase"/>
    <property type="match status" value="1"/>
</dbReference>
<dbReference type="GO" id="GO:0003988">
    <property type="term" value="F:acetyl-CoA C-acyltransferase activity"/>
    <property type="evidence" value="ECO:0007669"/>
    <property type="project" value="UniProtKB-ARBA"/>
</dbReference>
<reference evidence="3 4" key="1">
    <citation type="submission" date="2018-11" db="EMBL/GenBank/DDBJ databases">
        <title>Genomic Encyclopedia of Type Strains, Phase IV (KMG-IV): sequencing the most valuable type-strain genomes for metagenomic binning, comparative biology and taxonomic classification.</title>
        <authorList>
            <person name="Goeker M."/>
        </authorList>
    </citation>
    <scope>NUCLEOTIDE SEQUENCE [LARGE SCALE GENOMIC DNA]</scope>
    <source>
        <strain evidence="3 4">DSM 5900</strain>
    </source>
</reference>
<dbReference type="InterPro" id="IPR055140">
    <property type="entry name" value="Thiolase_C_2"/>
</dbReference>
<protein>
    <submittedName>
        <fullName evidence="3">Acetyl-CoA acetyltransferase</fullName>
    </submittedName>
</protein>
<accession>A0A3N1M9S4</accession>
<dbReference type="RefSeq" id="WP_123689142.1">
    <property type="nucleotide sequence ID" value="NZ_AP019700.1"/>
</dbReference>
<dbReference type="PIRSF" id="PIRSF000429">
    <property type="entry name" value="Ac-CoA_Ac_transf"/>
    <property type="match status" value="1"/>
</dbReference>
<feature type="compositionally biased region" description="Polar residues" evidence="1">
    <location>
        <begin position="1"/>
        <end position="11"/>
    </location>
</feature>
<evidence type="ECO:0000256" key="1">
    <source>
        <dbReference type="SAM" id="MobiDB-lite"/>
    </source>
</evidence>
<dbReference type="Proteomes" id="UP000278222">
    <property type="component" value="Unassembled WGS sequence"/>
</dbReference>
<comment type="caution">
    <text evidence="3">The sequence shown here is derived from an EMBL/GenBank/DDBJ whole genome shotgun (WGS) entry which is preliminary data.</text>
</comment>
<dbReference type="InterPro" id="IPR016039">
    <property type="entry name" value="Thiolase-like"/>
</dbReference>
<feature type="region of interest" description="Disordered" evidence="1">
    <location>
        <begin position="1"/>
        <end position="22"/>
    </location>
</feature>
<dbReference type="InterPro" id="IPR002155">
    <property type="entry name" value="Thiolase"/>
</dbReference>
<dbReference type="OrthoDB" id="9790314at2"/>
<dbReference type="PANTHER" id="PTHR42870">
    <property type="entry name" value="ACETYL-COA C-ACETYLTRANSFERASE"/>
    <property type="match status" value="1"/>
</dbReference>
<keyword evidence="3" id="KW-0808">Transferase</keyword>
<dbReference type="PANTHER" id="PTHR42870:SF1">
    <property type="entry name" value="NON-SPECIFIC LIPID-TRANSFER PROTEIN-LIKE 2"/>
    <property type="match status" value="1"/>
</dbReference>
<keyword evidence="4" id="KW-1185">Reference proteome</keyword>
<evidence type="ECO:0000313" key="4">
    <source>
        <dbReference type="Proteomes" id="UP000278222"/>
    </source>
</evidence>
<organism evidence="3 4">
    <name type="scientific">Stella humosa</name>
    <dbReference type="NCBI Taxonomy" id="94"/>
    <lineage>
        <taxon>Bacteria</taxon>
        <taxon>Pseudomonadati</taxon>
        <taxon>Pseudomonadota</taxon>
        <taxon>Alphaproteobacteria</taxon>
        <taxon>Rhodospirillales</taxon>
        <taxon>Stellaceae</taxon>
        <taxon>Stella</taxon>
    </lineage>
</organism>
<sequence>MTSGLVTSGLATRQAGAGRHPNPRIRRAAAVVGVGHSDWVGDWARTRAGEKPTDACGYGMQAFNAALKDSGIDRSIIDGLIVGPTTAYERMGELLGINPRWGDQSDAVMSVLQAVMAIESGFADVVALVYGNDQRSVGTQYGGPDAMGGNAFLSYVYHAPWGLTSQGALYALTLQAYKHAHGFTERDLGEVAVAQRGWSSLNPNAIMRERITVDDYMASRYVCEPLHLFDYCLINDGGVALIIAEADIARRISSKPVYIEAAGRSDLNHGATSLEPRLTDFYLPAQQAVAQQVFDMAGMGPKDMDVFQVYDSFSVHVPLALEGYGYCAVGDAGKFLRESGVGPGGKLPTNTGGGHLSETYMQGWAHQIECVRQLRGECGDRQVADCRNVHYSSDVAGKAVSIIYSR</sequence>
<dbReference type="EMBL" id="RJKX01000013">
    <property type="protein sequence ID" value="ROP99794.1"/>
    <property type="molecule type" value="Genomic_DNA"/>
</dbReference>
<feature type="domain" description="Thiolase C-terminal" evidence="2">
    <location>
        <begin position="279"/>
        <end position="400"/>
    </location>
</feature>
<name>A0A3N1M9S4_9PROT</name>
<dbReference type="AlphaFoldDB" id="A0A3N1M9S4"/>
<evidence type="ECO:0000313" key="3">
    <source>
        <dbReference type="EMBL" id="ROP99794.1"/>
    </source>
</evidence>
<proteinExistence type="predicted"/>
<evidence type="ECO:0000259" key="2">
    <source>
        <dbReference type="Pfam" id="PF22691"/>
    </source>
</evidence>
<dbReference type="SUPFAM" id="SSF53901">
    <property type="entry name" value="Thiolase-like"/>
    <property type="match status" value="2"/>
</dbReference>
<dbReference type="Gene3D" id="3.40.47.10">
    <property type="match status" value="1"/>
</dbReference>
<gene>
    <name evidence="3" type="ORF">EDC65_1583</name>
</gene>
<dbReference type="Pfam" id="PF22691">
    <property type="entry name" value="Thiolase_C_1"/>
    <property type="match status" value="1"/>
</dbReference>